<evidence type="ECO:0000313" key="6">
    <source>
        <dbReference type="EMBL" id="MRX53113.1"/>
    </source>
</evidence>
<dbReference type="Proteomes" id="UP000441585">
    <property type="component" value="Unassembled WGS sequence"/>
</dbReference>
<keyword evidence="3" id="KW-0378">Hydrolase</keyword>
<evidence type="ECO:0000259" key="5">
    <source>
        <dbReference type="PROSITE" id="PS51935"/>
    </source>
</evidence>
<dbReference type="PANTHER" id="PTHR47053">
    <property type="entry name" value="MUREIN DD-ENDOPEPTIDASE MEPH-RELATED"/>
    <property type="match status" value="1"/>
</dbReference>
<proteinExistence type="inferred from homology"/>
<dbReference type="GO" id="GO:0006508">
    <property type="term" value="P:proteolysis"/>
    <property type="evidence" value="ECO:0007669"/>
    <property type="project" value="UniProtKB-KW"/>
</dbReference>
<feature type="domain" description="NlpC/P60" evidence="5">
    <location>
        <begin position="177"/>
        <end position="301"/>
    </location>
</feature>
<dbReference type="Gene3D" id="2.30.30.40">
    <property type="entry name" value="SH3 Domains"/>
    <property type="match status" value="1"/>
</dbReference>
<dbReference type="PANTHER" id="PTHR47053:SF3">
    <property type="entry name" value="GAMMA-D-GLUTAMYL-L-LYSINE DIPEPTIDYL-PEPTIDASE"/>
    <property type="match status" value="1"/>
</dbReference>
<dbReference type="Pfam" id="PF23795">
    <property type="entry name" value="SH3_YKFC_2nd"/>
    <property type="match status" value="1"/>
</dbReference>
<dbReference type="Pfam" id="PF00877">
    <property type="entry name" value="NLPC_P60"/>
    <property type="match status" value="1"/>
</dbReference>
<protein>
    <submittedName>
        <fullName evidence="6">Peptidase</fullName>
    </submittedName>
</protein>
<sequence>MTIRKGRVAVSVATVWTAKDSARELDKNAVVNPVDIDSWLGGLTYETSLALCRENRIQTQALLGEEVWIMDEQDGYAHVIIPAQSSSKDERGYPGWMPLCQIEENAESLEGPIAVVQSKKAMLYAEDETPQFALSFQTVLPVLIEGTEWIEVETPDGKGKLKAADVSIFDGFDSVPKGSGGDIVADGERFIGLPYLWGGMSSFGFDCSGFSYTMCKANGYIIPRDAHDQAASGEKVELDSMEPGDLLFFAYEEGKGSLHHVGIYYGDGKLLHSPNTGKSIEILDMAGTIYEKELCAARRYWLKTEG</sequence>
<evidence type="ECO:0000256" key="2">
    <source>
        <dbReference type="ARBA" id="ARBA00022670"/>
    </source>
</evidence>
<evidence type="ECO:0000256" key="3">
    <source>
        <dbReference type="ARBA" id="ARBA00022801"/>
    </source>
</evidence>
<comment type="similarity">
    <text evidence="1">Belongs to the peptidase C40 family.</text>
</comment>
<reference evidence="6 7" key="1">
    <citation type="submission" date="2019-11" db="EMBL/GenBank/DDBJ databases">
        <title>Bacillus idriensis genome.</title>
        <authorList>
            <person name="Konopka E.N."/>
            <person name="Newman J.D."/>
        </authorList>
    </citation>
    <scope>NUCLEOTIDE SEQUENCE [LARGE SCALE GENOMIC DNA]</scope>
    <source>
        <strain evidence="6 7">DSM 19097</strain>
    </source>
</reference>
<gene>
    <name evidence="6" type="ORF">GJU41_03955</name>
</gene>
<comment type="caution">
    <text evidence="6">The sequence shown here is derived from an EMBL/GenBank/DDBJ whole genome shotgun (WGS) entry which is preliminary data.</text>
</comment>
<keyword evidence="4" id="KW-0788">Thiol protease</keyword>
<dbReference type="InterPro" id="IPR000064">
    <property type="entry name" value="NLP_P60_dom"/>
</dbReference>
<dbReference type="EMBL" id="WKKF01000001">
    <property type="protein sequence ID" value="MRX53113.1"/>
    <property type="molecule type" value="Genomic_DNA"/>
</dbReference>
<dbReference type="GO" id="GO:0008234">
    <property type="term" value="F:cysteine-type peptidase activity"/>
    <property type="evidence" value="ECO:0007669"/>
    <property type="project" value="UniProtKB-KW"/>
</dbReference>
<dbReference type="AlphaFoldDB" id="A0A6I2MBD2"/>
<keyword evidence="7" id="KW-1185">Reference proteome</keyword>
<dbReference type="Gene3D" id="3.90.1720.10">
    <property type="entry name" value="endopeptidase domain like (from Nostoc punctiforme)"/>
    <property type="match status" value="1"/>
</dbReference>
<dbReference type="RefSeq" id="WP_070876781.1">
    <property type="nucleotide sequence ID" value="NZ_CAJGAA010000001.1"/>
</dbReference>
<evidence type="ECO:0000256" key="4">
    <source>
        <dbReference type="ARBA" id="ARBA00022807"/>
    </source>
</evidence>
<evidence type="ECO:0000313" key="7">
    <source>
        <dbReference type="Proteomes" id="UP000441585"/>
    </source>
</evidence>
<name>A0A6I2MBD2_9BACI</name>
<dbReference type="SUPFAM" id="SSF54001">
    <property type="entry name" value="Cysteine proteinases"/>
    <property type="match status" value="1"/>
</dbReference>
<dbReference type="InterPro" id="IPR051202">
    <property type="entry name" value="Peptidase_C40"/>
</dbReference>
<dbReference type="InterPro" id="IPR057812">
    <property type="entry name" value="SH3_YKFC_2nd"/>
</dbReference>
<dbReference type="InterPro" id="IPR038765">
    <property type="entry name" value="Papain-like_cys_pep_sf"/>
</dbReference>
<evidence type="ECO:0000256" key="1">
    <source>
        <dbReference type="ARBA" id="ARBA00007074"/>
    </source>
</evidence>
<accession>A0A6I2MBD2</accession>
<dbReference type="PROSITE" id="PS51935">
    <property type="entry name" value="NLPC_P60"/>
    <property type="match status" value="1"/>
</dbReference>
<keyword evidence="2" id="KW-0645">Protease</keyword>
<organism evidence="6 7">
    <name type="scientific">Metabacillus idriensis</name>
    <dbReference type="NCBI Taxonomy" id="324768"/>
    <lineage>
        <taxon>Bacteria</taxon>
        <taxon>Bacillati</taxon>
        <taxon>Bacillota</taxon>
        <taxon>Bacilli</taxon>
        <taxon>Bacillales</taxon>
        <taxon>Bacillaceae</taxon>
        <taxon>Metabacillus</taxon>
    </lineage>
</organism>